<sequence>MRRTSPVRLARILRIDGSGKPIALYDVGTAPIRIMETDRHLYIQTFTRLYVLEGDRLVGLQDCTTKCDLLVDEGLVLLVEDKGVRVLTEAGRPLGVALTKAPIRRAGIEDGVLVVETRTHRGRFSSPIRRS</sequence>
<name>A0A1G7SLV2_RHOCA</name>
<protein>
    <submittedName>
        <fullName evidence="1">Uncharacterized protein</fullName>
    </submittedName>
</protein>
<evidence type="ECO:0000313" key="2">
    <source>
        <dbReference type="Proteomes" id="UP000183812"/>
    </source>
</evidence>
<proteinExistence type="predicted"/>
<dbReference type="AlphaFoldDB" id="A0A1G7SLV2"/>
<dbReference type="EMBL" id="FNAY01000043">
    <property type="protein sequence ID" value="SDG23993.1"/>
    <property type="molecule type" value="Genomic_DNA"/>
</dbReference>
<organism evidence="1 2">
    <name type="scientific">Rhodobacter capsulatus</name>
    <name type="common">Rhodopseudomonas capsulata</name>
    <dbReference type="NCBI Taxonomy" id="1061"/>
    <lineage>
        <taxon>Bacteria</taxon>
        <taxon>Pseudomonadati</taxon>
        <taxon>Pseudomonadota</taxon>
        <taxon>Alphaproteobacteria</taxon>
        <taxon>Rhodobacterales</taxon>
        <taxon>Rhodobacter group</taxon>
        <taxon>Rhodobacter</taxon>
    </lineage>
</organism>
<dbReference type="Proteomes" id="UP000183812">
    <property type="component" value="Unassembled WGS sequence"/>
</dbReference>
<evidence type="ECO:0000313" key="1">
    <source>
        <dbReference type="EMBL" id="SDG23993.1"/>
    </source>
</evidence>
<gene>
    <name evidence="1" type="ORF">SAMN04244550_03640</name>
</gene>
<accession>A0A1G7SLV2</accession>
<reference evidence="1 2" key="1">
    <citation type="submission" date="2016-10" db="EMBL/GenBank/DDBJ databases">
        <authorList>
            <person name="de Groot N.N."/>
        </authorList>
    </citation>
    <scope>NUCLEOTIDE SEQUENCE [LARGE SCALE GENOMIC DNA]</scope>
    <source>
        <strain evidence="2">DSM 938 / 37b4</strain>
    </source>
</reference>